<reference evidence="2 3" key="1">
    <citation type="submission" date="2020-07" db="EMBL/GenBank/DDBJ databases">
        <title>Genomic Encyclopedia of Type Strains, Phase IV (KMG-V): Genome sequencing to study the core and pangenomes of soil and plant-associated prokaryotes.</title>
        <authorList>
            <person name="Whitman W."/>
        </authorList>
    </citation>
    <scope>NUCLEOTIDE SEQUENCE [LARGE SCALE GENOMIC DNA]</scope>
    <source>
        <strain evidence="2 3">RH2WT43</strain>
    </source>
</reference>
<dbReference type="InterPro" id="IPR027843">
    <property type="entry name" value="DUF4440"/>
</dbReference>
<organism evidence="2 3">
    <name type="scientific">Dokdonella fugitiva</name>
    <dbReference type="NCBI Taxonomy" id="328517"/>
    <lineage>
        <taxon>Bacteria</taxon>
        <taxon>Pseudomonadati</taxon>
        <taxon>Pseudomonadota</taxon>
        <taxon>Gammaproteobacteria</taxon>
        <taxon>Lysobacterales</taxon>
        <taxon>Rhodanobacteraceae</taxon>
        <taxon>Dokdonella</taxon>
    </lineage>
</organism>
<dbReference type="InterPro" id="IPR032710">
    <property type="entry name" value="NTF2-like_dom_sf"/>
</dbReference>
<feature type="domain" description="DUF4440" evidence="1">
    <location>
        <begin position="7"/>
        <end position="115"/>
    </location>
</feature>
<name>A0A839F2C3_9GAMM</name>
<gene>
    <name evidence="2" type="ORF">FHW12_000562</name>
</gene>
<dbReference type="Proteomes" id="UP000550401">
    <property type="component" value="Unassembled WGS sequence"/>
</dbReference>
<evidence type="ECO:0000313" key="2">
    <source>
        <dbReference type="EMBL" id="MBA8886371.1"/>
    </source>
</evidence>
<proteinExistence type="predicted"/>
<dbReference type="Pfam" id="PF14534">
    <property type="entry name" value="DUF4440"/>
    <property type="match status" value="1"/>
</dbReference>
<dbReference type="RefSeq" id="WP_182529458.1">
    <property type="nucleotide sequence ID" value="NZ_JACGXL010000001.1"/>
</dbReference>
<accession>A0A839F2C3</accession>
<evidence type="ECO:0000259" key="1">
    <source>
        <dbReference type="Pfam" id="PF14534"/>
    </source>
</evidence>
<sequence length="136" mass="15101">MASRQDIIELEKKFWQTMVDRDVDTATAMMADTAIVTGAQGAASIDTKTFAKMMKEGSWSLRSFKLDKLQVQFTNDDTAIIGYEVTEKLTVDGKPLELTAYDASVWTRVDGDWKCALHTESVKGDPFGRDRVKAAA</sequence>
<protein>
    <recommendedName>
        <fullName evidence="1">DUF4440 domain-containing protein</fullName>
    </recommendedName>
</protein>
<dbReference type="EMBL" id="JACGXL010000001">
    <property type="protein sequence ID" value="MBA8886371.1"/>
    <property type="molecule type" value="Genomic_DNA"/>
</dbReference>
<dbReference type="SUPFAM" id="SSF54427">
    <property type="entry name" value="NTF2-like"/>
    <property type="match status" value="1"/>
</dbReference>
<comment type="caution">
    <text evidence="2">The sequence shown here is derived from an EMBL/GenBank/DDBJ whole genome shotgun (WGS) entry which is preliminary data.</text>
</comment>
<evidence type="ECO:0000313" key="3">
    <source>
        <dbReference type="Proteomes" id="UP000550401"/>
    </source>
</evidence>
<keyword evidence="3" id="KW-1185">Reference proteome</keyword>
<dbReference type="Gene3D" id="3.10.450.50">
    <property type="match status" value="1"/>
</dbReference>
<dbReference type="AlphaFoldDB" id="A0A839F2C3"/>